<evidence type="ECO:0000256" key="1">
    <source>
        <dbReference type="ARBA" id="ARBA00004196"/>
    </source>
</evidence>
<comment type="caution">
    <text evidence="6">The sequence shown here is derived from an EMBL/GenBank/DDBJ whole genome shotgun (WGS) entry which is preliminary data.</text>
</comment>
<dbReference type="PANTHER" id="PTHR30532:SF25">
    <property type="entry name" value="IRON(III) DICITRATE-BINDING PERIPLASMIC PROTEIN"/>
    <property type="match status" value="1"/>
</dbReference>
<protein>
    <submittedName>
        <fullName evidence="6">Iron-siderophore ABC transporter substrate-binding protein</fullName>
    </submittedName>
</protein>
<comment type="subcellular location">
    <subcellularLocation>
        <location evidence="1">Cell envelope</location>
    </subcellularLocation>
</comment>
<dbReference type="InterPro" id="IPR051313">
    <property type="entry name" value="Bact_iron-sidero_bind"/>
</dbReference>
<sequence length="338" mass="38197">MKLISRHFIALFLCGILIFTFVWVVNQSLTPKVSNSNSLQKSVPCRIVQHVKGESCIPFNPKRIVTLDFNSFAAVLALDIKPIATWITNEIESDFDYFQGKTDGVEIIRSSSGQINLEKLLLLRPDLIIVVSQPFFNRIYKYTSKIAPTVVLPWIETKANWQQHIQDVANILQKTQTATELMDKYNQSINKLKQIINHNQQKLRISFAYVAAGKLVITRKQSFAGKILDDIGILNPIFAESGDLDLAISEELLPKIDSDILFIAPLRKDDNSVIQKLQQKPIWSKLKAVQQNQVYLVDFSVWRGLNILAAYEVLDELYQSLVNYPALASPVGVSLPEG</sequence>
<dbReference type="Proteomes" id="UP000603457">
    <property type="component" value="Unassembled WGS sequence"/>
</dbReference>
<evidence type="ECO:0000313" key="7">
    <source>
        <dbReference type="Proteomes" id="UP000603457"/>
    </source>
</evidence>
<dbReference type="PROSITE" id="PS50983">
    <property type="entry name" value="FE_B12_PBP"/>
    <property type="match status" value="1"/>
</dbReference>
<evidence type="ECO:0000256" key="3">
    <source>
        <dbReference type="ARBA" id="ARBA00022448"/>
    </source>
</evidence>
<dbReference type="EMBL" id="JACJTB010000001">
    <property type="protein sequence ID" value="MBD2592893.1"/>
    <property type="molecule type" value="Genomic_DNA"/>
</dbReference>
<evidence type="ECO:0000256" key="2">
    <source>
        <dbReference type="ARBA" id="ARBA00008814"/>
    </source>
</evidence>
<organism evidence="6 7">
    <name type="scientific">Nostoc spongiaeforme FACHB-130</name>
    <dbReference type="NCBI Taxonomy" id="1357510"/>
    <lineage>
        <taxon>Bacteria</taxon>
        <taxon>Bacillati</taxon>
        <taxon>Cyanobacteriota</taxon>
        <taxon>Cyanophyceae</taxon>
        <taxon>Nostocales</taxon>
        <taxon>Nostocaceae</taxon>
        <taxon>Nostoc</taxon>
    </lineage>
</organism>
<dbReference type="RefSeq" id="WP_190965877.1">
    <property type="nucleotide sequence ID" value="NZ_JACJTB010000001.1"/>
</dbReference>
<dbReference type="PANTHER" id="PTHR30532">
    <property type="entry name" value="IRON III DICITRATE-BINDING PERIPLASMIC PROTEIN"/>
    <property type="match status" value="1"/>
</dbReference>
<name>A0ABR8FPB9_9NOSO</name>
<keyword evidence="7" id="KW-1185">Reference proteome</keyword>
<gene>
    <name evidence="6" type="ORF">H6G74_00950</name>
</gene>
<dbReference type="Pfam" id="PF01497">
    <property type="entry name" value="Peripla_BP_2"/>
    <property type="match status" value="1"/>
</dbReference>
<comment type="similarity">
    <text evidence="2">Belongs to the bacterial solute-binding protein 8 family.</text>
</comment>
<feature type="domain" description="Fe/B12 periplasmic-binding" evidence="5">
    <location>
        <begin position="63"/>
        <end position="325"/>
    </location>
</feature>
<dbReference type="CDD" id="cd01146">
    <property type="entry name" value="FhuD"/>
    <property type="match status" value="1"/>
</dbReference>
<reference evidence="6 7" key="1">
    <citation type="journal article" date="2020" name="ISME J.">
        <title>Comparative genomics reveals insights into cyanobacterial evolution and habitat adaptation.</title>
        <authorList>
            <person name="Chen M.Y."/>
            <person name="Teng W.K."/>
            <person name="Zhao L."/>
            <person name="Hu C.X."/>
            <person name="Zhou Y.K."/>
            <person name="Han B.P."/>
            <person name="Song L.R."/>
            <person name="Shu W.S."/>
        </authorList>
    </citation>
    <scope>NUCLEOTIDE SEQUENCE [LARGE SCALE GENOMIC DNA]</scope>
    <source>
        <strain evidence="6 7">FACHB-130</strain>
    </source>
</reference>
<evidence type="ECO:0000313" key="6">
    <source>
        <dbReference type="EMBL" id="MBD2592893.1"/>
    </source>
</evidence>
<evidence type="ECO:0000259" key="5">
    <source>
        <dbReference type="PROSITE" id="PS50983"/>
    </source>
</evidence>
<keyword evidence="4" id="KW-0732">Signal</keyword>
<dbReference type="InterPro" id="IPR002491">
    <property type="entry name" value="ABC_transptr_periplasmic_BD"/>
</dbReference>
<dbReference type="SUPFAM" id="SSF53807">
    <property type="entry name" value="Helical backbone' metal receptor"/>
    <property type="match status" value="1"/>
</dbReference>
<keyword evidence="3" id="KW-0813">Transport</keyword>
<proteinExistence type="inferred from homology"/>
<dbReference type="Gene3D" id="3.40.50.1980">
    <property type="entry name" value="Nitrogenase molybdenum iron protein domain"/>
    <property type="match status" value="2"/>
</dbReference>
<evidence type="ECO:0000256" key="4">
    <source>
        <dbReference type="ARBA" id="ARBA00022729"/>
    </source>
</evidence>
<accession>A0ABR8FPB9</accession>